<gene>
    <name evidence="1" type="ORF">GCM10022276_22790</name>
</gene>
<comment type="caution">
    <text evidence="1">The sequence shown here is derived from an EMBL/GenBank/DDBJ whole genome shotgun (WGS) entry which is preliminary data.</text>
</comment>
<sequence>MQLAMSEIEASDLCAKQKVGISTIEALPGGGVRLVCNSSTGAEIVRKKARSKIMRVEGVREKHRPTTPLW</sequence>
<reference evidence="2" key="1">
    <citation type="journal article" date="2019" name="Int. J. Syst. Evol. Microbiol.">
        <title>The Global Catalogue of Microorganisms (GCM) 10K type strain sequencing project: providing services to taxonomists for standard genome sequencing and annotation.</title>
        <authorList>
            <consortium name="The Broad Institute Genomics Platform"/>
            <consortium name="The Broad Institute Genome Sequencing Center for Infectious Disease"/>
            <person name="Wu L."/>
            <person name="Ma J."/>
        </authorList>
    </citation>
    <scope>NUCLEOTIDE SEQUENCE [LARGE SCALE GENOMIC DNA]</scope>
    <source>
        <strain evidence="2">JCM 17543</strain>
    </source>
</reference>
<keyword evidence="2" id="KW-1185">Reference proteome</keyword>
<proteinExistence type="predicted"/>
<name>A0ABP7LLQ5_9SPHN</name>
<dbReference type="EMBL" id="BAABBM010000001">
    <property type="protein sequence ID" value="GAA3903580.1"/>
    <property type="molecule type" value="Genomic_DNA"/>
</dbReference>
<protein>
    <submittedName>
        <fullName evidence="1">Uncharacterized protein</fullName>
    </submittedName>
</protein>
<evidence type="ECO:0000313" key="2">
    <source>
        <dbReference type="Proteomes" id="UP001500827"/>
    </source>
</evidence>
<dbReference type="Proteomes" id="UP001500827">
    <property type="component" value="Unassembled WGS sequence"/>
</dbReference>
<organism evidence="1 2">
    <name type="scientific">Sphingomonas limnosediminicola</name>
    <dbReference type="NCBI Taxonomy" id="940133"/>
    <lineage>
        <taxon>Bacteria</taxon>
        <taxon>Pseudomonadati</taxon>
        <taxon>Pseudomonadota</taxon>
        <taxon>Alphaproteobacteria</taxon>
        <taxon>Sphingomonadales</taxon>
        <taxon>Sphingomonadaceae</taxon>
        <taxon>Sphingomonas</taxon>
    </lineage>
</organism>
<evidence type="ECO:0000313" key="1">
    <source>
        <dbReference type="EMBL" id="GAA3903580.1"/>
    </source>
</evidence>
<accession>A0ABP7LLQ5</accession>